<protein>
    <recommendedName>
        <fullName evidence="4">Late embryogenesis abundant protein LEA-2 subgroup domain-containing protein</fullName>
    </recommendedName>
</protein>
<name>A0ABC9CKQ8_9POAL</name>
<dbReference type="PANTHER" id="PTHR33994">
    <property type="entry name" value="OS04G0515000 PROTEIN"/>
    <property type="match status" value="1"/>
</dbReference>
<proteinExistence type="predicted"/>
<keyword evidence="1" id="KW-0472">Membrane</keyword>
<dbReference type="PANTHER" id="PTHR33994:SF10">
    <property type="entry name" value="OS04G0508700 PROTEIN"/>
    <property type="match status" value="1"/>
</dbReference>
<keyword evidence="1" id="KW-0812">Transmembrane</keyword>
<feature type="transmembrane region" description="Helical" evidence="1">
    <location>
        <begin position="26"/>
        <end position="46"/>
    </location>
</feature>
<evidence type="ECO:0000313" key="2">
    <source>
        <dbReference type="EMBL" id="CAL5020869.1"/>
    </source>
</evidence>
<dbReference type="Proteomes" id="UP001497457">
    <property type="component" value="Chromosome 3rd"/>
</dbReference>
<dbReference type="EMBL" id="OZ075113">
    <property type="protein sequence ID" value="CAL5020869.1"/>
    <property type="molecule type" value="Genomic_DNA"/>
</dbReference>
<evidence type="ECO:0000313" key="3">
    <source>
        <dbReference type="Proteomes" id="UP001497457"/>
    </source>
</evidence>
<reference evidence="3" key="1">
    <citation type="submission" date="2024-06" db="EMBL/GenBank/DDBJ databases">
        <authorList>
            <person name="Ryan C."/>
        </authorList>
    </citation>
    <scope>NUCLEOTIDE SEQUENCE [LARGE SCALE GENOMIC DNA]</scope>
</reference>
<keyword evidence="1" id="KW-1133">Transmembrane helix</keyword>
<dbReference type="AlphaFoldDB" id="A0ABC9CKQ8"/>
<gene>
    <name evidence="2" type="ORF">URODEC1_LOCUS75635</name>
</gene>
<evidence type="ECO:0008006" key="4">
    <source>
        <dbReference type="Google" id="ProtNLM"/>
    </source>
</evidence>
<reference evidence="2 3" key="2">
    <citation type="submission" date="2024-10" db="EMBL/GenBank/DDBJ databases">
        <authorList>
            <person name="Ryan C."/>
        </authorList>
    </citation>
    <scope>NUCLEOTIDE SEQUENCE [LARGE SCALE GENOMIC DNA]</scope>
</reference>
<organism evidence="2 3">
    <name type="scientific">Urochloa decumbens</name>
    <dbReference type="NCBI Taxonomy" id="240449"/>
    <lineage>
        <taxon>Eukaryota</taxon>
        <taxon>Viridiplantae</taxon>
        <taxon>Streptophyta</taxon>
        <taxon>Embryophyta</taxon>
        <taxon>Tracheophyta</taxon>
        <taxon>Spermatophyta</taxon>
        <taxon>Magnoliopsida</taxon>
        <taxon>Liliopsida</taxon>
        <taxon>Poales</taxon>
        <taxon>Poaceae</taxon>
        <taxon>PACMAD clade</taxon>
        <taxon>Panicoideae</taxon>
        <taxon>Panicodae</taxon>
        <taxon>Paniceae</taxon>
        <taxon>Melinidinae</taxon>
        <taxon>Urochloa</taxon>
    </lineage>
</organism>
<accession>A0ABC9CKQ8</accession>
<sequence length="196" mass="21219">MGAYPEEDQPVLPRHGGSSRERRQCLCCWFFWLTICVSIVILTWYGDQSNILPDYSIAITAVSGLDPATDLQKGRQGLLSPAFNLTVGVASRSRVYGACIEPHTAVKVSYSYLRLPLASGTAPAICVGPLESSGPRAAAARGRDVAVPGFLVDTLAEEMRSGEAMFQVQLIEGRRGGWRYVETRWVKVEAAAAASL</sequence>
<keyword evidence="3" id="KW-1185">Reference proteome</keyword>
<evidence type="ECO:0000256" key="1">
    <source>
        <dbReference type="SAM" id="Phobius"/>
    </source>
</evidence>